<gene>
    <name evidence="3" type="ORF">SM116_12795</name>
</gene>
<feature type="domain" description="DUF222" evidence="2">
    <location>
        <begin position="41"/>
        <end position="347"/>
    </location>
</feature>
<sequence>MSSAVSSDSSSSGEFPDAALLAHLFDSVLEDQFAVNQRSAARAETLAELLSFARTHPHVYAFTEDADAVEIAERAILRDAALRFGVSENTIRGIAATAEAATTRLPRLWRRARDGFAAFAQVEAAVSLLPVIGDGLEVLAGFDTELADAVVRLGSAGFRSFAHRVARRLSQVPPAIRHQDAAARRRVIVDPVEDGMAWLSAYLPLAEAVAAKRHLTSTAKHVAKTDRRGRTRDQIRADLLSSWLRGEGTATAVKTKVLVTIPVSALSGAARATVRDRPHRGAGGGAGPDLNDGPLLDATTPLDDSTAVTALLREGAFTRVFTDPVTGVILDMDRRSRKATRAQAEWLTLAYSTCAVDGCEHPAAEADIDHWLEFHGPQRGRTNIANLHPLCGNDHKLASRSRLVYERAADGVVRVHSPAEAVPVPTPVSMPVPVPVPVPVSMPVPVPVPSESPERMEDDREEIRRITSALARIERPIYGSEPPF</sequence>
<keyword evidence="4" id="KW-1185">Reference proteome</keyword>
<dbReference type="Proteomes" id="UP001323798">
    <property type="component" value="Chromosome"/>
</dbReference>
<name>A0ABZ0SIG8_9MICO</name>
<organism evidence="3 4">
    <name type="scientific">Microbacterium rhizosphaerae</name>
    <dbReference type="NCBI Taxonomy" id="1678237"/>
    <lineage>
        <taxon>Bacteria</taxon>
        <taxon>Bacillati</taxon>
        <taxon>Actinomycetota</taxon>
        <taxon>Actinomycetes</taxon>
        <taxon>Micrococcales</taxon>
        <taxon>Microbacteriaceae</taxon>
        <taxon>Microbacterium</taxon>
    </lineage>
</organism>
<evidence type="ECO:0000256" key="1">
    <source>
        <dbReference type="SAM" id="MobiDB-lite"/>
    </source>
</evidence>
<evidence type="ECO:0000313" key="3">
    <source>
        <dbReference type="EMBL" id="WPR88644.1"/>
    </source>
</evidence>
<dbReference type="EMBL" id="CP139368">
    <property type="protein sequence ID" value="WPR88644.1"/>
    <property type="molecule type" value="Genomic_DNA"/>
</dbReference>
<proteinExistence type="predicted"/>
<feature type="region of interest" description="Disordered" evidence="1">
    <location>
        <begin position="272"/>
        <end position="294"/>
    </location>
</feature>
<protein>
    <submittedName>
        <fullName evidence="3">DUF222 domain-containing protein</fullName>
    </submittedName>
</protein>
<dbReference type="CDD" id="cd00085">
    <property type="entry name" value="HNHc"/>
    <property type="match status" value="1"/>
</dbReference>
<reference evidence="3 4" key="1">
    <citation type="submission" date="2023-11" db="EMBL/GenBank/DDBJ databases">
        <title>Genome sequence of Microbacterium rhizosphaerae KACC 19337.</title>
        <authorList>
            <person name="Choi H."/>
            <person name="Kim S."/>
            <person name="Kim Y."/>
            <person name="Kwon S.-W."/>
            <person name="Heo J."/>
        </authorList>
    </citation>
    <scope>NUCLEOTIDE SEQUENCE [LARGE SCALE GENOMIC DNA]</scope>
    <source>
        <strain evidence="3 4">KACC 19337</strain>
    </source>
</reference>
<dbReference type="RefSeq" id="WP_320941363.1">
    <property type="nucleotide sequence ID" value="NZ_BAABEU010000006.1"/>
</dbReference>
<evidence type="ECO:0000259" key="2">
    <source>
        <dbReference type="Pfam" id="PF02720"/>
    </source>
</evidence>
<accession>A0ABZ0SIG8</accession>
<evidence type="ECO:0000313" key="4">
    <source>
        <dbReference type="Proteomes" id="UP001323798"/>
    </source>
</evidence>
<dbReference type="InterPro" id="IPR003615">
    <property type="entry name" value="HNH_nuc"/>
</dbReference>
<dbReference type="Pfam" id="PF02720">
    <property type="entry name" value="DUF222"/>
    <property type="match status" value="1"/>
</dbReference>
<dbReference type="InterPro" id="IPR003870">
    <property type="entry name" value="DUF222"/>
</dbReference>